<protein>
    <recommendedName>
        <fullName evidence="6">Phosphoenolpyruvate synthase</fullName>
        <ecNumber evidence="5">2.7.9.2</ecNumber>
    </recommendedName>
    <alternativeName>
        <fullName evidence="13">Pyruvate, water dikinase</fullName>
    </alternativeName>
</protein>
<keyword evidence="12" id="KW-0460">Magnesium</keyword>
<dbReference type="GO" id="GO:0006094">
    <property type="term" value="P:gluconeogenesis"/>
    <property type="evidence" value="ECO:0007669"/>
    <property type="project" value="UniProtKB-UniPathway"/>
</dbReference>
<dbReference type="InterPro" id="IPR006319">
    <property type="entry name" value="PEP_synth"/>
</dbReference>
<evidence type="ECO:0000313" key="17">
    <source>
        <dbReference type="EMBL" id="OQK17232.1"/>
    </source>
</evidence>
<dbReference type="SUPFAM" id="SSF52009">
    <property type="entry name" value="Phosphohistidine domain"/>
    <property type="match status" value="1"/>
</dbReference>
<dbReference type="GO" id="GO:0008986">
    <property type="term" value="F:pyruvate, water dikinase activity"/>
    <property type="evidence" value="ECO:0007669"/>
    <property type="project" value="UniProtKB-EC"/>
</dbReference>
<keyword evidence="7" id="KW-0808">Transferase</keyword>
<evidence type="ECO:0000256" key="12">
    <source>
        <dbReference type="ARBA" id="ARBA00022842"/>
    </source>
</evidence>
<evidence type="ECO:0000256" key="14">
    <source>
        <dbReference type="ARBA" id="ARBA00047700"/>
    </source>
</evidence>
<comment type="function">
    <text evidence="2">Catalyzes the phosphorylation of pyruvate to phosphoenolpyruvate.</text>
</comment>
<evidence type="ECO:0000256" key="8">
    <source>
        <dbReference type="ARBA" id="ARBA00022723"/>
    </source>
</evidence>
<dbReference type="GO" id="GO:0005524">
    <property type="term" value="F:ATP binding"/>
    <property type="evidence" value="ECO:0007669"/>
    <property type="project" value="UniProtKB-KW"/>
</dbReference>
<comment type="similarity">
    <text evidence="4">Belongs to the PEP-utilizing enzyme family.</text>
</comment>
<dbReference type="Gene3D" id="3.30.1490.20">
    <property type="entry name" value="ATP-grasp fold, A domain"/>
    <property type="match status" value="1"/>
</dbReference>
<evidence type="ECO:0000256" key="3">
    <source>
        <dbReference type="ARBA" id="ARBA00004742"/>
    </source>
</evidence>
<accession>A0A1V8M6R5</accession>
<evidence type="ECO:0000256" key="5">
    <source>
        <dbReference type="ARBA" id="ARBA00011996"/>
    </source>
</evidence>
<name>A0A1V8M6R5_9GAMM</name>
<keyword evidence="18" id="KW-1185">Reference proteome</keyword>
<comment type="catalytic activity">
    <reaction evidence="14">
        <text>pyruvate + ATP + H2O = phosphoenolpyruvate + AMP + phosphate + 2 H(+)</text>
        <dbReference type="Rhea" id="RHEA:11364"/>
        <dbReference type="ChEBI" id="CHEBI:15361"/>
        <dbReference type="ChEBI" id="CHEBI:15377"/>
        <dbReference type="ChEBI" id="CHEBI:15378"/>
        <dbReference type="ChEBI" id="CHEBI:30616"/>
        <dbReference type="ChEBI" id="CHEBI:43474"/>
        <dbReference type="ChEBI" id="CHEBI:58702"/>
        <dbReference type="ChEBI" id="CHEBI:456215"/>
        <dbReference type="EC" id="2.7.9.2"/>
    </reaction>
</comment>
<evidence type="ECO:0000256" key="11">
    <source>
        <dbReference type="ARBA" id="ARBA00022840"/>
    </source>
</evidence>
<comment type="cofactor">
    <cofactor evidence="1">
        <name>Mg(2+)</name>
        <dbReference type="ChEBI" id="CHEBI:18420"/>
    </cofactor>
</comment>
<dbReference type="STRING" id="1420851.AU255_04890"/>
<dbReference type="InterPro" id="IPR013815">
    <property type="entry name" value="ATP_grasp_subdomain_1"/>
</dbReference>
<evidence type="ECO:0000256" key="13">
    <source>
        <dbReference type="ARBA" id="ARBA00033470"/>
    </source>
</evidence>
<evidence type="ECO:0000256" key="10">
    <source>
        <dbReference type="ARBA" id="ARBA00022777"/>
    </source>
</evidence>
<dbReference type="EMBL" id="LPUF01000001">
    <property type="protein sequence ID" value="OQK17232.1"/>
    <property type="molecule type" value="Genomic_DNA"/>
</dbReference>
<dbReference type="PANTHER" id="PTHR43030">
    <property type="entry name" value="PHOSPHOENOLPYRUVATE SYNTHASE"/>
    <property type="match status" value="1"/>
</dbReference>
<keyword evidence="10" id="KW-0418">Kinase</keyword>
<keyword evidence="8" id="KW-0479">Metal-binding</keyword>
<feature type="domain" description="Pyruvate phosphate dikinase AMP/ATP-binding" evidence="16">
    <location>
        <begin position="586"/>
        <end position="909"/>
    </location>
</feature>
<dbReference type="EC" id="2.7.9.2" evidence="5"/>
<comment type="caution">
    <text evidence="17">The sequence shown here is derived from an EMBL/GenBank/DDBJ whole genome shotgun (WGS) entry which is preliminary data.</text>
</comment>
<evidence type="ECO:0000313" key="18">
    <source>
        <dbReference type="Proteomes" id="UP000191980"/>
    </source>
</evidence>
<dbReference type="Pfam" id="PF01326">
    <property type="entry name" value="PPDK_N"/>
    <property type="match status" value="1"/>
</dbReference>
<evidence type="ECO:0000256" key="4">
    <source>
        <dbReference type="ARBA" id="ARBA00007837"/>
    </source>
</evidence>
<keyword evidence="11" id="KW-0067">ATP-binding</keyword>
<dbReference type="Gene3D" id="3.50.30.10">
    <property type="entry name" value="Phosphohistidine domain"/>
    <property type="match status" value="1"/>
</dbReference>
<evidence type="ECO:0000256" key="7">
    <source>
        <dbReference type="ARBA" id="ARBA00022679"/>
    </source>
</evidence>
<evidence type="ECO:0000259" key="16">
    <source>
        <dbReference type="Pfam" id="PF01326"/>
    </source>
</evidence>
<dbReference type="AlphaFoldDB" id="A0A1V8M6R5"/>
<dbReference type="InterPro" id="IPR008279">
    <property type="entry name" value="PEP-util_enz_mobile_dom"/>
</dbReference>
<gene>
    <name evidence="17" type="ORF">AU255_04890</name>
</gene>
<dbReference type="UniPathway" id="UPA00138"/>
<dbReference type="InterPro" id="IPR036637">
    <property type="entry name" value="Phosphohistidine_dom_sf"/>
</dbReference>
<dbReference type="OrthoDB" id="1108665at2"/>
<evidence type="ECO:0000256" key="2">
    <source>
        <dbReference type="ARBA" id="ARBA00002988"/>
    </source>
</evidence>
<dbReference type="Pfam" id="PF00391">
    <property type="entry name" value="PEP-utilizers"/>
    <property type="match status" value="1"/>
</dbReference>
<comment type="pathway">
    <text evidence="3">Carbohydrate biosynthesis; gluconeogenesis.</text>
</comment>
<organism evidence="17 18">
    <name type="scientific">Methyloprofundus sedimenti</name>
    <dbReference type="NCBI Taxonomy" id="1420851"/>
    <lineage>
        <taxon>Bacteria</taxon>
        <taxon>Pseudomonadati</taxon>
        <taxon>Pseudomonadota</taxon>
        <taxon>Gammaproteobacteria</taxon>
        <taxon>Methylococcales</taxon>
        <taxon>Methylococcaceae</taxon>
        <taxon>Methyloprofundus</taxon>
    </lineage>
</organism>
<evidence type="ECO:0000256" key="1">
    <source>
        <dbReference type="ARBA" id="ARBA00001946"/>
    </source>
</evidence>
<dbReference type="InterPro" id="IPR002192">
    <property type="entry name" value="PPDK_AMP/ATP-bd"/>
</dbReference>
<proteinExistence type="inferred from homology"/>
<dbReference type="PANTHER" id="PTHR43030:SF1">
    <property type="entry name" value="PHOSPHOENOLPYRUVATE SYNTHASE"/>
    <property type="match status" value="1"/>
</dbReference>
<dbReference type="SUPFAM" id="SSF56059">
    <property type="entry name" value="Glutathione synthetase ATP-binding domain-like"/>
    <property type="match status" value="1"/>
</dbReference>
<dbReference type="Proteomes" id="UP000191980">
    <property type="component" value="Unassembled WGS sequence"/>
</dbReference>
<dbReference type="GO" id="GO:0046872">
    <property type="term" value="F:metal ion binding"/>
    <property type="evidence" value="ECO:0007669"/>
    <property type="project" value="UniProtKB-KW"/>
</dbReference>
<keyword evidence="9" id="KW-0547">Nucleotide-binding</keyword>
<evidence type="ECO:0000256" key="9">
    <source>
        <dbReference type="ARBA" id="ARBA00022741"/>
    </source>
</evidence>
<evidence type="ECO:0000256" key="6">
    <source>
        <dbReference type="ARBA" id="ARBA00021623"/>
    </source>
</evidence>
<reference evidence="17 18" key="1">
    <citation type="submission" date="2015-12" db="EMBL/GenBank/DDBJ databases">
        <authorList>
            <person name="Shamseldin A."/>
            <person name="Moawad H."/>
            <person name="Abd El-Rahim W.M."/>
            <person name="Sadowsky M.J."/>
        </authorList>
    </citation>
    <scope>NUCLEOTIDE SEQUENCE [LARGE SCALE GENOMIC DNA]</scope>
    <source>
        <strain evidence="17 18">WF1</strain>
    </source>
</reference>
<sequence>MKESPKGPFIRVFWFCNDGEILLPKPYACTEHGGGYQHGKLNDRALILRNNGYWIANLLAGIDTKNILASDDFVDWYGQLLIEKFLIRTDNGWILKKALYYRGAIQEEDERYGARMLLTALAEKNEWIKRRYSALRTGVQLLPHGEDSASIQKVRQMSVSLAEQDEQFVNLRTKIHVSPDAGDARLVREYAAKISDPQQQAKYMELAQEIDRVFQSHPLHQLLERNAKIFSAEPWLQQLLLEAGKAYHSDNSAGNYYAVTSHLLADLRDALPKIRKPGSRLRILDLSLAVEVENFRVSTQLKSTLTKVNRLQRISWLRDAALAAYGTGHINHRSLEALQASISRMEYAQLPLTTYFNELKYLSRAPGWSTQELRFQFYQSMIKLTEIEPLAIFFIQDILRGSPMLFFSQILDSLSRDANQLAGTTHKIFNTQVGVGFHALNPGLARGKLYTKVDINNSANFDSQGIYLLPETVADLPSIAGIITVGEGNSLSHIQLLARNLGIPNITVNENLLQQLQDHDGETIVMAVSPDGLIEINGDSEYWQKFFNSNSNQQQAVIRPDLEKLDLSIQEIIGLNSLRASDSGRIVGPKAAKLGELYYHYPGKVAKGFAIPFGVFRKTVLDAPYKKTEQTVFEWMESQYAIIHALPIDSEQRKQMTESYRAEIYDIIINTDIGDQNRNNIRKAMINTFGSTEAGVFIRSDTNVEDLPGFTGAGLNLTLFNIVSIENIFKGITKVWASPFTARAFSWRQSLMESPQHVYPSILLMQTVANDKSGVMITEDIDTNKKGVLYIATNEGVGGAVDGQSAESLRIDTRDGKVLLLATASAPFRKVPLPEGGIANVPVSDSESVLKANEISQLIQFAKELPDTFPPITDENNNPVPADIEFGFFNGKLQLFQLRPFLQSNKVQASSYLMNMDKALQNNMNRMVLMNEVPEEL</sequence>
<feature type="domain" description="PEP-utilising enzyme mobile" evidence="15">
    <location>
        <begin position="468"/>
        <end position="520"/>
    </location>
</feature>
<dbReference type="Gene3D" id="3.30.470.20">
    <property type="entry name" value="ATP-grasp fold, B domain"/>
    <property type="match status" value="1"/>
</dbReference>
<evidence type="ECO:0000259" key="15">
    <source>
        <dbReference type="Pfam" id="PF00391"/>
    </source>
</evidence>
<dbReference type="RefSeq" id="WP_158083058.1">
    <property type="nucleotide sequence ID" value="NZ_LPUF01000001.1"/>
</dbReference>